<accession>A0A8H3YET3</accession>
<comment type="similarity">
    <text evidence="1">Belongs to the protein-tyrosine phosphatase family. Non-receptor class subfamily.</text>
</comment>
<dbReference type="PRINTS" id="PR00700">
    <property type="entry name" value="PRTYPHPHTASE"/>
</dbReference>
<dbReference type="InterPro" id="IPR000242">
    <property type="entry name" value="PTP_cat"/>
</dbReference>
<comment type="caution">
    <text evidence="4">The sequence shown here is derived from an EMBL/GenBank/DDBJ whole genome shotgun (WGS) entry which is preliminary data.</text>
</comment>
<dbReference type="InterPro" id="IPR003595">
    <property type="entry name" value="Tyr_Pase_cat"/>
</dbReference>
<dbReference type="SUPFAM" id="SSF52799">
    <property type="entry name" value="(Phosphotyrosine protein) phosphatases II"/>
    <property type="match status" value="1"/>
</dbReference>
<dbReference type="GO" id="GO:0004725">
    <property type="term" value="F:protein tyrosine phosphatase activity"/>
    <property type="evidence" value="ECO:0007669"/>
    <property type="project" value="InterPro"/>
</dbReference>
<dbReference type="OrthoDB" id="10253954at2759"/>
<feature type="domain" description="Tyrosine-protein phosphatase" evidence="2">
    <location>
        <begin position="75"/>
        <end position="395"/>
    </location>
</feature>
<dbReference type="InterPro" id="IPR029021">
    <property type="entry name" value="Prot-tyrosine_phosphatase-like"/>
</dbReference>
<name>A0A8H3YET3_9TREE</name>
<dbReference type="Pfam" id="PF00102">
    <property type="entry name" value="Y_phosphatase"/>
    <property type="match status" value="2"/>
</dbReference>
<dbReference type="PANTHER" id="PTHR19134:SF449">
    <property type="entry name" value="TYROSINE-PROTEIN PHOSPHATASE 1"/>
    <property type="match status" value="1"/>
</dbReference>
<keyword evidence="5" id="KW-1185">Reference proteome</keyword>
<dbReference type="AlphaFoldDB" id="A0A8H3YET3"/>
<protein>
    <recommendedName>
        <fullName evidence="6">Tyrosine specific protein phosphatases domain-containing protein</fullName>
    </recommendedName>
</protein>
<dbReference type="InterPro" id="IPR016130">
    <property type="entry name" value="Tyr_Pase_AS"/>
</dbReference>
<dbReference type="Gene3D" id="3.90.190.10">
    <property type="entry name" value="Protein tyrosine phosphatase superfamily"/>
    <property type="match status" value="1"/>
</dbReference>
<evidence type="ECO:0000259" key="2">
    <source>
        <dbReference type="PROSITE" id="PS50055"/>
    </source>
</evidence>
<dbReference type="PANTHER" id="PTHR19134">
    <property type="entry name" value="RECEPTOR-TYPE TYROSINE-PROTEIN PHOSPHATASE"/>
    <property type="match status" value="1"/>
</dbReference>
<evidence type="ECO:0000313" key="4">
    <source>
        <dbReference type="EMBL" id="GHJ86935.1"/>
    </source>
</evidence>
<dbReference type="InterPro" id="IPR050348">
    <property type="entry name" value="Protein-Tyr_Phosphatase"/>
</dbReference>
<reference evidence="4" key="1">
    <citation type="submission" date="2020-07" db="EMBL/GenBank/DDBJ databases">
        <title>Draft Genome Sequence of a Deep-Sea Yeast, Naganishia (Cryptococcus) liquefaciens strain N6.</title>
        <authorList>
            <person name="Han Y.W."/>
            <person name="Kajitani R."/>
            <person name="Morimoto H."/>
            <person name="Parhat M."/>
            <person name="Tsubouchi H."/>
            <person name="Bakenova O."/>
            <person name="Ogata M."/>
            <person name="Argunhan B."/>
            <person name="Aoki R."/>
            <person name="Kajiwara S."/>
            <person name="Itoh T."/>
            <person name="Iwasaki H."/>
        </authorList>
    </citation>
    <scope>NUCLEOTIDE SEQUENCE</scope>
    <source>
        <strain evidence="4">N6</strain>
    </source>
</reference>
<feature type="domain" description="Tyrosine specific protein phosphatases" evidence="3">
    <location>
        <begin position="289"/>
        <end position="386"/>
    </location>
</feature>
<organism evidence="4 5">
    <name type="scientific">Naganishia liquefaciens</name>
    <dbReference type="NCBI Taxonomy" id="104408"/>
    <lineage>
        <taxon>Eukaryota</taxon>
        <taxon>Fungi</taxon>
        <taxon>Dikarya</taxon>
        <taxon>Basidiomycota</taxon>
        <taxon>Agaricomycotina</taxon>
        <taxon>Tremellomycetes</taxon>
        <taxon>Filobasidiales</taxon>
        <taxon>Filobasidiaceae</taxon>
        <taxon>Naganishia</taxon>
    </lineage>
</organism>
<dbReference type="EMBL" id="BLZA01000019">
    <property type="protein sequence ID" value="GHJ86935.1"/>
    <property type="molecule type" value="Genomic_DNA"/>
</dbReference>
<dbReference type="SMART" id="SM00404">
    <property type="entry name" value="PTPc_motif"/>
    <property type="match status" value="1"/>
</dbReference>
<proteinExistence type="inferred from homology"/>
<gene>
    <name evidence="4" type="ORF">NliqN6_3337</name>
</gene>
<dbReference type="SMART" id="SM00194">
    <property type="entry name" value="PTPc"/>
    <property type="match status" value="1"/>
</dbReference>
<sequence>MSPPTDNHIKKIVKTLNERGQFRSIISLASTPSRTSYEGMLRDVYSLLSIEKHADQRHAEAFYSIRRSKIGAPFNRYRDIYAFDRTAVRIPNDLNKWSGTGDGGGGKSVGDVEELNDEDSAYLNANVIADGKGRWWVACQAPLPTTFHPFLMAILTRSASFKHAHLFGGKPPPPPQQKVKDSPPKTAIIVQLTGLFEGTVAKADQYLPTKIGRSVTYDAPDTAEPHPPIKLTLESTTHLPKTSSTLSTLTLSVVPDGLHSDSSIPPMTLRHYAYEGWPDFGVPQGKDVDKLIELIREVESKQREEVAGGCEIWVHCSAGVGRTGTYIALSSILGHSGPKAASPSYPPFKSPIGPLPEPLRDDPVASLIDLLREQRAVMCQSDSQVKLVYDMYQEKVKL</sequence>
<dbReference type="PROSITE" id="PS00383">
    <property type="entry name" value="TYR_PHOSPHATASE_1"/>
    <property type="match status" value="1"/>
</dbReference>
<dbReference type="InterPro" id="IPR000387">
    <property type="entry name" value="Tyr_Pase_dom"/>
</dbReference>
<evidence type="ECO:0000259" key="3">
    <source>
        <dbReference type="PROSITE" id="PS50056"/>
    </source>
</evidence>
<evidence type="ECO:0000313" key="5">
    <source>
        <dbReference type="Proteomes" id="UP000620104"/>
    </source>
</evidence>
<evidence type="ECO:0000256" key="1">
    <source>
        <dbReference type="ARBA" id="ARBA00009649"/>
    </source>
</evidence>
<dbReference type="PROSITE" id="PS50055">
    <property type="entry name" value="TYR_PHOSPHATASE_PTP"/>
    <property type="match status" value="1"/>
</dbReference>
<dbReference type="Proteomes" id="UP000620104">
    <property type="component" value="Unassembled WGS sequence"/>
</dbReference>
<dbReference type="PROSITE" id="PS50056">
    <property type="entry name" value="TYR_PHOSPHATASE_2"/>
    <property type="match status" value="1"/>
</dbReference>
<evidence type="ECO:0008006" key="6">
    <source>
        <dbReference type="Google" id="ProtNLM"/>
    </source>
</evidence>